<feature type="transmembrane region" description="Helical" evidence="1">
    <location>
        <begin position="117"/>
        <end position="137"/>
    </location>
</feature>
<feature type="transmembrane region" description="Helical" evidence="1">
    <location>
        <begin position="175"/>
        <end position="192"/>
    </location>
</feature>
<feature type="transmembrane region" description="Helical" evidence="1">
    <location>
        <begin position="42"/>
        <end position="61"/>
    </location>
</feature>
<dbReference type="KEGG" id="sjv:SJAV_21370"/>
<evidence type="ECO:0000313" key="2">
    <source>
        <dbReference type="EMBL" id="BFH74193.1"/>
    </source>
</evidence>
<dbReference type="RefSeq" id="WP_369609727.1">
    <property type="nucleotide sequence ID" value="NZ_AP031322.1"/>
</dbReference>
<protein>
    <recommendedName>
        <fullName evidence="3">ABC transporter permease</fullName>
    </recommendedName>
</protein>
<sequence>MITFEIKRRLLDSYYPLIVYPSTIIFAYIIEREYIENTFDYLIYFLLIIPSAIIFSYITTVEIENGVGFTVVYVYGVTKREFLFYKILSLIIFPIIPLLIINSIFDEILNQTLSNLLYITIQILLIGFIGTFFGLLARNSMVSFLISTFLSIFYFFIPSKNIILDILFPFFEQSYLSFPLLILLLILLYLLTSRIELRRR</sequence>
<evidence type="ECO:0000256" key="1">
    <source>
        <dbReference type="SAM" id="Phobius"/>
    </source>
</evidence>
<feature type="transmembrane region" description="Helical" evidence="1">
    <location>
        <begin position="82"/>
        <end position="105"/>
    </location>
</feature>
<feature type="transmembrane region" description="Helical" evidence="1">
    <location>
        <begin position="144"/>
        <end position="163"/>
    </location>
</feature>
<accession>A0AAT9GTK3</accession>
<keyword evidence="1" id="KW-1133">Transmembrane helix</keyword>
<evidence type="ECO:0008006" key="3">
    <source>
        <dbReference type="Google" id="ProtNLM"/>
    </source>
</evidence>
<dbReference type="AlphaFoldDB" id="A0AAT9GTK3"/>
<feature type="transmembrane region" description="Helical" evidence="1">
    <location>
        <begin position="12"/>
        <end position="30"/>
    </location>
</feature>
<keyword evidence="1" id="KW-0472">Membrane</keyword>
<keyword evidence="1" id="KW-0812">Transmembrane</keyword>
<gene>
    <name evidence="2" type="ORF">SJAV_21370</name>
</gene>
<proteinExistence type="predicted"/>
<organism evidence="2">
    <name type="scientific">Sulfurisphaera javensis</name>
    <dbReference type="NCBI Taxonomy" id="2049879"/>
    <lineage>
        <taxon>Archaea</taxon>
        <taxon>Thermoproteota</taxon>
        <taxon>Thermoprotei</taxon>
        <taxon>Sulfolobales</taxon>
        <taxon>Sulfolobaceae</taxon>
        <taxon>Sulfurisphaera</taxon>
    </lineage>
</organism>
<reference evidence="2" key="1">
    <citation type="submission" date="2024-03" db="EMBL/GenBank/DDBJ databases">
        <title>Complete genome sequence of Sulfurisphaera javensis strain KD-1.</title>
        <authorList>
            <person name="Sakai H."/>
            <person name="Nur N."/>
            <person name="Suwanto A."/>
            <person name="Kurosawa N."/>
        </authorList>
    </citation>
    <scope>NUCLEOTIDE SEQUENCE</scope>
    <source>
        <strain evidence="2">KD-1</strain>
    </source>
</reference>
<dbReference type="GeneID" id="92355087"/>
<name>A0AAT9GTK3_9CREN</name>
<dbReference type="EMBL" id="AP031322">
    <property type="protein sequence ID" value="BFH74193.1"/>
    <property type="molecule type" value="Genomic_DNA"/>
</dbReference>